<dbReference type="AlphaFoldDB" id="A0A151JQH3"/>
<sequence length="110" mass="11999">AGRVGLGRKAGLADVPGLGEVNVRVFSRQFRDPSSVSCLGLPRIFLAERARSVKDKAKTESVRDKDRQALFSEVVESKKKVQRSAPSKATVDQLGLPRVTSNDPRLGIIR</sequence>
<evidence type="ECO:0000313" key="1">
    <source>
        <dbReference type="EMBL" id="KYN29326.1"/>
    </source>
</evidence>
<gene>
    <name evidence="1" type="ORF">ALC57_01235</name>
</gene>
<feature type="non-terminal residue" evidence="1">
    <location>
        <position position="1"/>
    </location>
</feature>
<dbReference type="Proteomes" id="UP000078492">
    <property type="component" value="Unassembled WGS sequence"/>
</dbReference>
<name>A0A151JQH3_9HYME</name>
<evidence type="ECO:0000313" key="2">
    <source>
        <dbReference type="Proteomes" id="UP000078492"/>
    </source>
</evidence>
<dbReference type="EMBL" id="KQ978678">
    <property type="protein sequence ID" value="KYN29326.1"/>
    <property type="molecule type" value="Genomic_DNA"/>
</dbReference>
<protein>
    <submittedName>
        <fullName evidence="1">Uncharacterized protein</fullName>
    </submittedName>
</protein>
<proteinExistence type="predicted"/>
<organism evidence="1 2">
    <name type="scientific">Trachymyrmex cornetzi</name>
    <dbReference type="NCBI Taxonomy" id="471704"/>
    <lineage>
        <taxon>Eukaryota</taxon>
        <taxon>Metazoa</taxon>
        <taxon>Ecdysozoa</taxon>
        <taxon>Arthropoda</taxon>
        <taxon>Hexapoda</taxon>
        <taxon>Insecta</taxon>
        <taxon>Pterygota</taxon>
        <taxon>Neoptera</taxon>
        <taxon>Endopterygota</taxon>
        <taxon>Hymenoptera</taxon>
        <taxon>Apocrita</taxon>
        <taxon>Aculeata</taxon>
        <taxon>Formicoidea</taxon>
        <taxon>Formicidae</taxon>
        <taxon>Myrmicinae</taxon>
        <taxon>Trachymyrmex</taxon>
    </lineage>
</organism>
<keyword evidence="2" id="KW-1185">Reference proteome</keyword>
<reference evidence="1 2" key="1">
    <citation type="submission" date="2015-09" db="EMBL/GenBank/DDBJ databases">
        <title>Trachymyrmex cornetzi WGS genome.</title>
        <authorList>
            <person name="Nygaard S."/>
            <person name="Hu H."/>
            <person name="Boomsma J."/>
            <person name="Zhang G."/>
        </authorList>
    </citation>
    <scope>NUCLEOTIDE SEQUENCE [LARGE SCALE GENOMIC DNA]</scope>
    <source>
        <strain evidence="1">Tcor2-1</strain>
        <tissue evidence="1">Whole body</tissue>
    </source>
</reference>
<accession>A0A151JQH3</accession>